<dbReference type="InterPro" id="IPR010754">
    <property type="entry name" value="OPA3-like"/>
</dbReference>
<accession>A0ABR2W6K1</accession>
<protein>
    <recommendedName>
        <fullName evidence="6">OPA3-like protein</fullName>
    </recommendedName>
</protein>
<evidence type="ECO:0000313" key="5">
    <source>
        <dbReference type="Proteomes" id="UP001479436"/>
    </source>
</evidence>
<evidence type="ECO:0008006" key="6">
    <source>
        <dbReference type="Google" id="ProtNLM"/>
    </source>
</evidence>
<keyword evidence="5" id="KW-1185">Reference proteome</keyword>
<evidence type="ECO:0000256" key="1">
    <source>
        <dbReference type="ARBA" id="ARBA00007584"/>
    </source>
</evidence>
<keyword evidence="2 3" id="KW-0175">Coiled coil</keyword>
<reference evidence="4 5" key="1">
    <citation type="submission" date="2023-04" db="EMBL/GenBank/DDBJ databases">
        <title>Genome of Basidiobolus ranarum AG-B5.</title>
        <authorList>
            <person name="Stajich J.E."/>
            <person name="Carter-House D."/>
            <person name="Gryganskyi A."/>
        </authorList>
    </citation>
    <scope>NUCLEOTIDE SEQUENCE [LARGE SCALE GENOMIC DNA]</scope>
    <source>
        <strain evidence="4 5">AG-B5</strain>
    </source>
</reference>
<name>A0ABR2W6K1_9FUNG</name>
<dbReference type="EMBL" id="JASJQH010006969">
    <property type="protein sequence ID" value="KAK9721774.1"/>
    <property type="molecule type" value="Genomic_DNA"/>
</dbReference>
<comment type="similarity">
    <text evidence="1">Belongs to the OPA3 family.</text>
</comment>
<sequence length="172" mass="19882">MDTVKILSLLIRTIAKPVANTIKNRTKSNPKFRTMCISVAQLTHKAEMNLKMKFLGYNKEKIRPLNDAKAIEAGANFLGESIIFTIAGSLIVFETLRTRRNKANERNEMSDNITMLLSDRMRLENLVVKQQEVLDELREEVTELKEHHEAVTKMLDEILTVSMRDFMRRGQF</sequence>
<evidence type="ECO:0000313" key="4">
    <source>
        <dbReference type="EMBL" id="KAK9721774.1"/>
    </source>
</evidence>
<dbReference type="Pfam" id="PF07047">
    <property type="entry name" value="OPA3"/>
    <property type="match status" value="1"/>
</dbReference>
<gene>
    <name evidence="4" type="ORF">K7432_003173</name>
</gene>
<evidence type="ECO:0000256" key="2">
    <source>
        <dbReference type="ARBA" id="ARBA00023054"/>
    </source>
</evidence>
<feature type="coiled-coil region" evidence="3">
    <location>
        <begin position="120"/>
        <end position="154"/>
    </location>
</feature>
<dbReference type="PANTHER" id="PTHR12499:SF0">
    <property type="entry name" value="OPTIC ATROPHY 3 PROTEIN"/>
    <property type="match status" value="1"/>
</dbReference>
<organism evidence="4 5">
    <name type="scientific">Basidiobolus ranarum</name>
    <dbReference type="NCBI Taxonomy" id="34480"/>
    <lineage>
        <taxon>Eukaryota</taxon>
        <taxon>Fungi</taxon>
        <taxon>Fungi incertae sedis</taxon>
        <taxon>Zoopagomycota</taxon>
        <taxon>Entomophthoromycotina</taxon>
        <taxon>Basidiobolomycetes</taxon>
        <taxon>Basidiobolales</taxon>
        <taxon>Basidiobolaceae</taxon>
        <taxon>Basidiobolus</taxon>
    </lineage>
</organism>
<comment type="caution">
    <text evidence="4">The sequence shown here is derived from an EMBL/GenBank/DDBJ whole genome shotgun (WGS) entry which is preliminary data.</text>
</comment>
<proteinExistence type="inferred from homology"/>
<dbReference type="Proteomes" id="UP001479436">
    <property type="component" value="Unassembled WGS sequence"/>
</dbReference>
<evidence type="ECO:0000256" key="3">
    <source>
        <dbReference type="SAM" id="Coils"/>
    </source>
</evidence>
<dbReference type="PANTHER" id="PTHR12499">
    <property type="entry name" value="OPTIC ATROPHY 3 PROTEIN OPA3"/>
    <property type="match status" value="1"/>
</dbReference>